<dbReference type="InterPro" id="IPR011041">
    <property type="entry name" value="Quinoprot_gluc/sorb_DH_b-prop"/>
</dbReference>
<feature type="domain" description="Pyrroloquinoline quinone-dependent pyranose dehydrogenase beta-propeller" evidence="1">
    <location>
        <begin position="144"/>
        <end position="292"/>
    </location>
</feature>
<gene>
    <name evidence="2" type="ORF">VRS74_08550</name>
</gene>
<reference evidence="2 3" key="1">
    <citation type="submission" date="2024-01" db="EMBL/GenBank/DDBJ databases">
        <title>The genome sequence of Erythrobacteraceae sp. strain 1XM1-14.</title>
        <authorList>
            <person name="Liu Y."/>
        </authorList>
    </citation>
    <scope>NUCLEOTIDE SEQUENCE [LARGE SCALE GENOMIC DNA]</scope>
    <source>
        <strain evidence="2 3">1XM1-14</strain>
    </source>
</reference>
<name>A0ABU7GFE7_9SPHN</name>
<evidence type="ECO:0000313" key="2">
    <source>
        <dbReference type="EMBL" id="MEE1877731.1"/>
    </source>
</evidence>
<accession>A0ABU7GFE7</accession>
<keyword evidence="3" id="KW-1185">Reference proteome</keyword>
<evidence type="ECO:0000259" key="1">
    <source>
        <dbReference type="Pfam" id="PF22807"/>
    </source>
</evidence>
<dbReference type="InterPro" id="IPR011042">
    <property type="entry name" value="6-blade_b-propeller_TolB-like"/>
</dbReference>
<dbReference type="EMBL" id="JAZDQV010000007">
    <property type="protein sequence ID" value="MEE1877731.1"/>
    <property type="molecule type" value="Genomic_DNA"/>
</dbReference>
<dbReference type="InterPro" id="IPR054539">
    <property type="entry name" value="Beta-prop_PDH"/>
</dbReference>
<dbReference type="Proteomes" id="UP001343492">
    <property type="component" value="Unassembled WGS sequence"/>
</dbReference>
<proteinExistence type="predicted"/>
<dbReference type="PANTHER" id="PTHR33546:SF1">
    <property type="entry name" value="LARGE, MULTIFUNCTIONAL SECRETED PROTEIN"/>
    <property type="match status" value="1"/>
</dbReference>
<feature type="domain" description="Pyrroloquinoline quinone-dependent pyranose dehydrogenase beta-propeller" evidence="1">
    <location>
        <begin position="336"/>
        <end position="445"/>
    </location>
</feature>
<dbReference type="PANTHER" id="PTHR33546">
    <property type="entry name" value="LARGE, MULTIFUNCTIONAL SECRETED PROTEIN-RELATED"/>
    <property type="match status" value="1"/>
</dbReference>
<protein>
    <submittedName>
        <fullName evidence="2">PQQ-dependent sugar dehydrogenase</fullName>
    </submittedName>
</protein>
<dbReference type="Pfam" id="PF22807">
    <property type="entry name" value="TrAA12"/>
    <property type="match status" value="2"/>
</dbReference>
<comment type="caution">
    <text evidence="2">The sequence shown here is derived from an EMBL/GenBank/DDBJ whole genome shotgun (WGS) entry which is preliminary data.</text>
</comment>
<dbReference type="SUPFAM" id="SSF50952">
    <property type="entry name" value="Soluble quinoprotein glucose dehydrogenase"/>
    <property type="match status" value="1"/>
</dbReference>
<dbReference type="RefSeq" id="WP_354144837.1">
    <property type="nucleotide sequence ID" value="NZ_JAZDQV010000007.1"/>
</dbReference>
<sequence length="489" mass="52869">MSTTRKILIALLVIILLLGAAIWWLARGDTATLSVDEVAGTDPTLEQPKAESFPTVRIAKPVGWAEGEAPEAAEGLAVARFAEGLDHPRVLQALPNGDVLAALARSPKSDDDGGIMGWIADLLMSRAGATGDSPNQIVLLRDADGDGTAEVKQVILDEAGGLDSPSGMGWHDGTLYVANHDEVLAYPYELGTLKVTGKARKLMDLPPGGGHWMRNLELNPESTLLYVAVGSVSNIGESGMEVEQGRAMIWEYDLTTNRQRQFAVGLRNPNGLAWSPWSGELWTTVNERDMLGSDLVPDYLTNVPVGAQYGWPWVYWKDNLDERVKAPRPAYLVEYARKPEYALGPHVAALGLVFTQEGHLMGDKFASGAFIARHGSWNRKPASGYDVVYVAFDARGNPQGKPVPLLTGFFKGDGTTHGRPTWVEWAGDGALLVSDDTAGIIWRVNAPGAQPGKGIERVRSAPLRPQRELSGDPQAVFTGEELERIVPVQ</sequence>
<organism evidence="2 3">
    <name type="scientific">Altererythrobacter litoralis</name>
    <dbReference type="NCBI Taxonomy" id="3113904"/>
    <lineage>
        <taxon>Bacteria</taxon>
        <taxon>Pseudomonadati</taxon>
        <taxon>Pseudomonadota</taxon>
        <taxon>Alphaproteobacteria</taxon>
        <taxon>Sphingomonadales</taxon>
        <taxon>Erythrobacteraceae</taxon>
        <taxon>Altererythrobacter</taxon>
    </lineage>
</organism>
<dbReference type="Gene3D" id="2.120.10.30">
    <property type="entry name" value="TolB, C-terminal domain"/>
    <property type="match status" value="1"/>
</dbReference>
<evidence type="ECO:0000313" key="3">
    <source>
        <dbReference type="Proteomes" id="UP001343492"/>
    </source>
</evidence>